<dbReference type="SUPFAM" id="SSF56935">
    <property type="entry name" value="Porins"/>
    <property type="match status" value="1"/>
</dbReference>
<dbReference type="InterPro" id="IPR039426">
    <property type="entry name" value="TonB-dep_rcpt-like"/>
</dbReference>
<dbReference type="InterPro" id="IPR008969">
    <property type="entry name" value="CarboxyPept-like_regulatory"/>
</dbReference>
<dbReference type="EMBL" id="FMZH01000001">
    <property type="protein sequence ID" value="SDC01155.1"/>
    <property type="molecule type" value="Genomic_DNA"/>
</dbReference>
<dbReference type="PANTHER" id="PTHR30069:SF29">
    <property type="entry name" value="HEMOGLOBIN AND HEMOGLOBIN-HAPTOGLOBIN-BINDING PROTEIN 1-RELATED"/>
    <property type="match status" value="1"/>
</dbReference>
<dbReference type="Pfam" id="PF07715">
    <property type="entry name" value="Plug"/>
    <property type="match status" value="1"/>
</dbReference>
<gene>
    <name evidence="3" type="ORF">SAMN04488024_10120</name>
</gene>
<keyword evidence="4" id="KW-1185">Reference proteome</keyword>
<sequence length="356" mass="40005">MITDRIFFLFTLMIINISAFGQEFNIRGQVLDVEKKSLEFVDVVFLQKNDIPTKQSITDSIGFFQLKIKAGVYTLLLKQFGRELLRKTISIDQNIDLGEIPIDKSLILDEVTIKANRRLIKKEVDRLVFDVSHSVNAIGGNLIDVLKVTPGVSVMNDNVSIVGKNAVKLMVNNREITIPSGGLTNFLNSIPANEVERIEVITNPPSQFAAEDNYGLINIIYKKRQNSWTGRIYGNFLKTTYPEYVAGGNMSYYRNKFSLLLDVNGKKGSEGVIEDSKIYYPNQFWNGRTVRKDSKDYLSTRLSLQYDISKKVSIGTQYSGGFEGPDIKDNNKTVITGSENTTDSLIFHPEITTGAI</sequence>
<dbReference type="SUPFAM" id="SSF49464">
    <property type="entry name" value="Carboxypeptidase regulatory domain-like"/>
    <property type="match status" value="1"/>
</dbReference>
<keyword evidence="3" id="KW-0675">Receptor</keyword>
<dbReference type="GO" id="GO:0015344">
    <property type="term" value="F:siderophore uptake transmembrane transporter activity"/>
    <property type="evidence" value="ECO:0007669"/>
    <property type="project" value="TreeGrafter"/>
</dbReference>
<organism evidence="3 4">
    <name type="scientific">Pedobacter soli</name>
    <dbReference type="NCBI Taxonomy" id="390242"/>
    <lineage>
        <taxon>Bacteria</taxon>
        <taxon>Pseudomonadati</taxon>
        <taxon>Bacteroidota</taxon>
        <taxon>Sphingobacteriia</taxon>
        <taxon>Sphingobacteriales</taxon>
        <taxon>Sphingobacteriaceae</taxon>
        <taxon>Pedobacter</taxon>
    </lineage>
</organism>
<dbReference type="InterPro" id="IPR012910">
    <property type="entry name" value="Plug_dom"/>
</dbReference>
<accession>A0A1G6I539</accession>
<dbReference type="InterPro" id="IPR037066">
    <property type="entry name" value="Plug_dom_sf"/>
</dbReference>
<evidence type="ECO:0000313" key="3">
    <source>
        <dbReference type="EMBL" id="SDC01155.1"/>
    </source>
</evidence>
<dbReference type="GO" id="GO:0044718">
    <property type="term" value="P:siderophore transmembrane transport"/>
    <property type="evidence" value="ECO:0007669"/>
    <property type="project" value="TreeGrafter"/>
</dbReference>
<dbReference type="AlphaFoldDB" id="A0A1G6I539"/>
<evidence type="ECO:0000313" key="4">
    <source>
        <dbReference type="Proteomes" id="UP000199455"/>
    </source>
</evidence>
<dbReference type="STRING" id="390242.SAMN04488024_10120"/>
<dbReference type="PANTHER" id="PTHR30069">
    <property type="entry name" value="TONB-DEPENDENT OUTER MEMBRANE RECEPTOR"/>
    <property type="match status" value="1"/>
</dbReference>
<dbReference type="Gene3D" id="2.170.130.10">
    <property type="entry name" value="TonB-dependent receptor, plug domain"/>
    <property type="match status" value="1"/>
</dbReference>
<protein>
    <submittedName>
        <fullName evidence="3">TonB-dependent Receptor Plug Domain</fullName>
    </submittedName>
</protein>
<dbReference type="Proteomes" id="UP000199455">
    <property type="component" value="Unassembled WGS sequence"/>
</dbReference>
<feature type="domain" description="TonB-dependent receptor plug" evidence="2">
    <location>
        <begin position="140"/>
        <end position="206"/>
    </location>
</feature>
<reference evidence="4" key="1">
    <citation type="submission" date="2016-10" db="EMBL/GenBank/DDBJ databases">
        <authorList>
            <person name="Varghese N."/>
            <person name="Submissions S."/>
        </authorList>
    </citation>
    <scope>NUCLEOTIDE SEQUENCE [LARGE SCALE GENOMIC DNA]</scope>
    <source>
        <strain evidence="4">DSM 18609</strain>
    </source>
</reference>
<keyword evidence="1" id="KW-0732">Signal</keyword>
<name>A0A1G6I539_9SPHI</name>
<evidence type="ECO:0000259" key="2">
    <source>
        <dbReference type="Pfam" id="PF07715"/>
    </source>
</evidence>
<proteinExistence type="predicted"/>
<evidence type="ECO:0000256" key="1">
    <source>
        <dbReference type="ARBA" id="ARBA00022729"/>
    </source>
</evidence>